<accession>D7GXW0</accession>
<reference evidence="1 2" key="2">
    <citation type="journal article" date="2010" name="Nucleic Acids Res.">
        <title>BeetleBase in 2010: revisions to provide comprehensive genomic information for Tribolium castaneum.</title>
        <authorList>
            <person name="Kim H.S."/>
            <person name="Murphy T."/>
            <person name="Xia J."/>
            <person name="Caragea D."/>
            <person name="Park Y."/>
            <person name="Beeman R.W."/>
            <person name="Lorenzen M.D."/>
            <person name="Butcher S."/>
            <person name="Manak J.R."/>
            <person name="Brown S.J."/>
        </authorList>
    </citation>
    <scope>NUCLEOTIDE SEQUENCE [LARGE SCALE GENOMIC DNA]</scope>
    <source>
        <strain evidence="1 2">Georgia GA2</strain>
    </source>
</reference>
<dbReference type="HOGENOM" id="CLU_1534551_0_0_1"/>
<dbReference type="EMBL" id="KQ971624">
    <property type="protein sequence ID" value="EFA13599.1"/>
    <property type="molecule type" value="Genomic_DNA"/>
</dbReference>
<name>D7GXW0_TRICA</name>
<dbReference type="Proteomes" id="UP000007266">
    <property type="component" value="Unassembled WGS sequence"/>
</dbReference>
<dbReference type="AlphaFoldDB" id="D7GXW0"/>
<gene>
    <name evidence="1" type="primary">GLEAN_10731</name>
    <name evidence="1" type="ORF">TcasGA2_TC010731</name>
</gene>
<sequence>MGRPTASAITSNNNAVANFARFLADRSDDRDRWTLSSTVIAHVLGGSPEDSGEPLRAIRKWRDISSISTLGLNALINPSLGHRPLTVICQHRRKEKRHYSYLLRAFKDRFTFGKYITWSESAIKTKVNKTEYVIKDFMVVLELTRIQFSGTLLAKRRCRSLLIRGYTAVNVFLDD</sequence>
<evidence type="ECO:0000313" key="2">
    <source>
        <dbReference type="Proteomes" id="UP000007266"/>
    </source>
</evidence>
<keyword evidence="2" id="KW-1185">Reference proteome</keyword>
<evidence type="ECO:0000313" key="1">
    <source>
        <dbReference type="EMBL" id="EFA13599.1"/>
    </source>
</evidence>
<reference evidence="1 2" key="1">
    <citation type="journal article" date="2008" name="Nature">
        <title>The genome of the model beetle and pest Tribolium castaneum.</title>
        <authorList>
            <consortium name="Tribolium Genome Sequencing Consortium"/>
            <person name="Richards S."/>
            <person name="Gibbs R.A."/>
            <person name="Weinstock G.M."/>
            <person name="Brown S.J."/>
            <person name="Denell R."/>
            <person name="Beeman R.W."/>
            <person name="Gibbs R."/>
            <person name="Beeman R.W."/>
            <person name="Brown S.J."/>
            <person name="Bucher G."/>
            <person name="Friedrich M."/>
            <person name="Grimmelikhuijzen C.J."/>
            <person name="Klingler M."/>
            <person name="Lorenzen M."/>
            <person name="Richards S."/>
            <person name="Roth S."/>
            <person name="Schroder R."/>
            <person name="Tautz D."/>
            <person name="Zdobnov E.M."/>
            <person name="Muzny D."/>
            <person name="Gibbs R.A."/>
            <person name="Weinstock G.M."/>
            <person name="Attaway T."/>
            <person name="Bell S."/>
            <person name="Buhay C.J."/>
            <person name="Chandrabose M.N."/>
            <person name="Chavez D."/>
            <person name="Clerk-Blankenburg K.P."/>
            <person name="Cree A."/>
            <person name="Dao M."/>
            <person name="Davis C."/>
            <person name="Chacko J."/>
            <person name="Dinh H."/>
            <person name="Dugan-Rocha S."/>
            <person name="Fowler G."/>
            <person name="Garner T.T."/>
            <person name="Garnes J."/>
            <person name="Gnirke A."/>
            <person name="Hawes A."/>
            <person name="Hernandez J."/>
            <person name="Hines S."/>
            <person name="Holder M."/>
            <person name="Hume J."/>
            <person name="Jhangiani S.N."/>
            <person name="Joshi V."/>
            <person name="Khan Z.M."/>
            <person name="Jackson L."/>
            <person name="Kovar C."/>
            <person name="Kowis A."/>
            <person name="Lee S."/>
            <person name="Lewis L.R."/>
            <person name="Margolis J."/>
            <person name="Morgan M."/>
            <person name="Nazareth L.V."/>
            <person name="Nguyen N."/>
            <person name="Okwuonu G."/>
            <person name="Parker D."/>
            <person name="Richards S."/>
            <person name="Ruiz S.J."/>
            <person name="Santibanez J."/>
            <person name="Savard J."/>
            <person name="Scherer S.E."/>
            <person name="Schneider B."/>
            <person name="Sodergren E."/>
            <person name="Tautz D."/>
            <person name="Vattahil S."/>
            <person name="Villasana D."/>
            <person name="White C.S."/>
            <person name="Wright R."/>
            <person name="Park Y."/>
            <person name="Beeman R.W."/>
            <person name="Lord J."/>
            <person name="Oppert B."/>
            <person name="Lorenzen M."/>
            <person name="Brown S."/>
            <person name="Wang L."/>
            <person name="Savard J."/>
            <person name="Tautz D."/>
            <person name="Richards S."/>
            <person name="Weinstock G."/>
            <person name="Gibbs R.A."/>
            <person name="Liu Y."/>
            <person name="Worley K."/>
            <person name="Weinstock G."/>
            <person name="Elsik C.G."/>
            <person name="Reese J.T."/>
            <person name="Elhaik E."/>
            <person name="Landan G."/>
            <person name="Graur D."/>
            <person name="Arensburger P."/>
            <person name="Atkinson P."/>
            <person name="Beeman R.W."/>
            <person name="Beidler J."/>
            <person name="Brown S.J."/>
            <person name="Demuth J.P."/>
            <person name="Drury D.W."/>
            <person name="Du Y.Z."/>
            <person name="Fujiwara H."/>
            <person name="Lorenzen M."/>
            <person name="Maselli V."/>
            <person name="Osanai M."/>
            <person name="Park Y."/>
            <person name="Robertson H.M."/>
            <person name="Tu Z."/>
            <person name="Wang J.J."/>
            <person name="Wang S."/>
            <person name="Richards S."/>
            <person name="Song H."/>
            <person name="Zhang L."/>
            <person name="Sodergren E."/>
            <person name="Werner D."/>
            <person name="Stanke M."/>
            <person name="Morgenstern B."/>
            <person name="Solovyev V."/>
            <person name="Kosarev P."/>
            <person name="Brown G."/>
            <person name="Chen H.C."/>
            <person name="Ermolaeva O."/>
            <person name="Hlavina W."/>
            <person name="Kapustin Y."/>
            <person name="Kiryutin B."/>
            <person name="Kitts P."/>
            <person name="Maglott D."/>
            <person name="Pruitt K."/>
            <person name="Sapojnikov V."/>
            <person name="Souvorov A."/>
            <person name="Mackey A.J."/>
            <person name="Waterhouse R.M."/>
            <person name="Wyder S."/>
            <person name="Zdobnov E.M."/>
            <person name="Zdobnov E.M."/>
            <person name="Wyder S."/>
            <person name="Kriventseva E.V."/>
            <person name="Kadowaki T."/>
            <person name="Bork P."/>
            <person name="Aranda M."/>
            <person name="Bao R."/>
            <person name="Beermann A."/>
            <person name="Berns N."/>
            <person name="Bolognesi R."/>
            <person name="Bonneton F."/>
            <person name="Bopp D."/>
            <person name="Brown S.J."/>
            <person name="Bucher G."/>
            <person name="Butts T."/>
            <person name="Chaumot A."/>
            <person name="Denell R.E."/>
            <person name="Ferrier D.E."/>
            <person name="Friedrich M."/>
            <person name="Gordon C.M."/>
            <person name="Jindra M."/>
            <person name="Klingler M."/>
            <person name="Lan Q."/>
            <person name="Lattorff H.M."/>
            <person name="Laudet V."/>
            <person name="von Levetsow C."/>
            <person name="Liu Z."/>
            <person name="Lutz R."/>
            <person name="Lynch J.A."/>
            <person name="da Fonseca R.N."/>
            <person name="Posnien N."/>
            <person name="Reuter R."/>
            <person name="Roth S."/>
            <person name="Savard J."/>
            <person name="Schinko J.B."/>
            <person name="Schmitt C."/>
            <person name="Schoppmeier M."/>
            <person name="Schroder R."/>
            <person name="Shippy T.D."/>
            <person name="Simonnet F."/>
            <person name="Marques-Souza H."/>
            <person name="Tautz D."/>
            <person name="Tomoyasu Y."/>
            <person name="Trauner J."/>
            <person name="Van der Zee M."/>
            <person name="Vervoort M."/>
            <person name="Wittkopp N."/>
            <person name="Wimmer E.A."/>
            <person name="Yang X."/>
            <person name="Jones A.K."/>
            <person name="Sattelle D.B."/>
            <person name="Ebert P.R."/>
            <person name="Nelson D."/>
            <person name="Scott J.G."/>
            <person name="Beeman R.W."/>
            <person name="Muthukrishnan S."/>
            <person name="Kramer K.J."/>
            <person name="Arakane Y."/>
            <person name="Beeman R.W."/>
            <person name="Zhu Q."/>
            <person name="Hogenkamp D."/>
            <person name="Dixit R."/>
            <person name="Oppert B."/>
            <person name="Jiang H."/>
            <person name="Zou Z."/>
            <person name="Marshall J."/>
            <person name="Elpidina E."/>
            <person name="Vinokurov K."/>
            <person name="Oppert C."/>
            <person name="Zou Z."/>
            <person name="Evans J."/>
            <person name="Lu Z."/>
            <person name="Zhao P."/>
            <person name="Sumathipala N."/>
            <person name="Altincicek B."/>
            <person name="Vilcinskas A."/>
            <person name="Williams M."/>
            <person name="Hultmark D."/>
            <person name="Hetru C."/>
            <person name="Jiang H."/>
            <person name="Grimmelikhuijzen C.J."/>
            <person name="Hauser F."/>
            <person name="Cazzamali G."/>
            <person name="Williamson M."/>
            <person name="Park Y."/>
            <person name="Li B."/>
            <person name="Tanaka Y."/>
            <person name="Predel R."/>
            <person name="Neupert S."/>
            <person name="Schachtner J."/>
            <person name="Verleyen P."/>
            <person name="Raible F."/>
            <person name="Bork P."/>
            <person name="Friedrich M."/>
            <person name="Walden K.K."/>
            <person name="Robertson H.M."/>
            <person name="Angeli S."/>
            <person name="Foret S."/>
            <person name="Bucher G."/>
            <person name="Schuetz S."/>
            <person name="Maleszka R."/>
            <person name="Wimmer E.A."/>
            <person name="Beeman R.W."/>
            <person name="Lorenzen M."/>
            <person name="Tomoyasu Y."/>
            <person name="Miller S.C."/>
            <person name="Grossmann D."/>
            <person name="Bucher G."/>
        </authorList>
    </citation>
    <scope>NUCLEOTIDE SEQUENCE [LARGE SCALE GENOMIC DNA]</scope>
    <source>
        <strain evidence="1 2">Georgia GA2</strain>
    </source>
</reference>
<proteinExistence type="predicted"/>
<dbReference type="InParanoid" id="D7GXW0"/>
<organism evidence="1 2">
    <name type="scientific">Tribolium castaneum</name>
    <name type="common">Red flour beetle</name>
    <dbReference type="NCBI Taxonomy" id="7070"/>
    <lineage>
        <taxon>Eukaryota</taxon>
        <taxon>Metazoa</taxon>
        <taxon>Ecdysozoa</taxon>
        <taxon>Arthropoda</taxon>
        <taxon>Hexapoda</taxon>
        <taxon>Insecta</taxon>
        <taxon>Pterygota</taxon>
        <taxon>Neoptera</taxon>
        <taxon>Endopterygota</taxon>
        <taxon>Coleoptera</taxon>
        <taxon>Polyphaga</taxon>
        <taxon>Cucujiformia</taxon>
        <taxon>Tenebrionidae</taxon>
        <taxon>Tenebrionidae incertae sedis</taxon>
        <taxon>Tribolium</taxon>
    </lineage>
</organism>
<protein>
    <submittedName>
        <fullName evidence="1">Uncharacterized protein</fullName>
    </submittedName>
</protein>